<dbReference type="GeneID" id="54347084"/>
<dbReference type="OrthoDB" id="10641149at2759"/>
<evidence type="ECO:0000313" key="1">
    <source>
        <dbReference type="EMBL" id="KAF1922820.1"/>
    </source>
</evidence>
<gene>
    <name evidence="1" type="ORF">M421DRAFT_337575</name>
</gene>
<dbReference type="Proteomes" id="UP000800082">
    <property type="component" value="Unassembled WGS sequence"/>
</dbReference>
<keyword evidence="2" id="KW-1185">Reference proteome</keyword>
<evidence type="ECO:0000313" key="2">
    <source>
        <dbReference type="Proteomes" id="UP000800082"/>
    </source>
</evidence>
<dbReference type="AlphaFoldDB" id="A0A6A5R6H7"/>
<protein>
    <submittedName>
        <fullName evidence="1">Uncharacterized protein</fullName>
    </submittedName>
</protein>
<sequence>MPRPRRYVMLKFSCRVREPKKPSSRARGMRLLHLLQGSSNFFTHFGTLARCPVCWTNFGVRAGREPTRRVSRIRCNHRRLTRSCNKDNADATTPSIPEYLSVPSGTSERAFGSEAVRLRIGSLNDTRLQHQADFLTILRLLPVPSIGQPQVHVPIRKLVCNLIRRIVFAAAIPVGQLQLLISNLLYSTCHAVLQSHRVKTLHALAPLPRTVKCHANVCSTHKPRCHRFSGSLFSRGCLLYGMASVALSTEALDAKLYPQLLAS</sequence>
<proteinExistence type="predicted"/>
<accession>A0A6A5R6H7</accession>
<reference evidence="1" key="1">
    <citation type="journal article" date="2020" name="Stud. Mycol.">
        <title>101 Dothideomycetes genomes: a test case for predicting lifestyles and emergence of pathogens.</title>
        <authorList>
            <person name="Haridas S."/>
            <person name="Albert R."/>
            <person name="Binder M."/>
            <person name="Bloem J."/>
            <person name="Labutti K."/>
            <person name="Salamov A."/>
            <person name="Andreopoulos B."/>
            <person name="Baker S."/>
            <person name="Barry K."/>
            <person name="Bills G."/>
            <person name="Bluhm B."/>
            <person name="Cannon C."/>
            <person name="Castanera R."/>
            <person name="Culley D."/>
            <person name="Daum C."/>
            <person name="Ezra D."/>
            <person name="Gonzalez J."/>
            <person name="Henrissat B."/>
            <person name="Kuo A."/>
            <person name="Liang C."/>
            <person name="Lipzen A."/>
            <person name="Lutzoni F."/>
            <person name="Magnuson J."/>
            <person name="Mondo S."/>
            <person name="Nolan M."/>
            <person name="Ohm R."/>
            <person name="Pangilinan J."/>
            <person name="Park H.-J."/>
            <person name="Ramirez L."/>
            <person name="Alfaro M."/>
            <person name="Sun H."/>
            <person name="Tritt A."/>
            <person name="Yoshinaga Y."/>
            <person name="Zwiers L.-H."/>
            <person name="Turgeon B."/>
            <person name="Goodwin S."/>
            <person name="Spatafora J."/>
            <person name="Crous P."/>
            <person name="Grigoriev I."/>
        </authorList>
    </citation>
    <scope>NUCLEOTIDE SEQUENCE</scope>
    <source>
        <strain evidence="1">CBS 183.55</strain>
    </source>
</reference>
<dbReference type="RefSeq" id="XP_033443073.1">
    <property type="nucleotide sequence ID" value="XM_033589437.1"/>
</dbReference>
<name>A0A6A5R6H7_9PLEO</name>
<organism evidence="1 2">
    <name type="scientific">Didymella exigua CBS 183.55</name>
    <dbReference type="NCBI Taxonomy" id="1150837"/>
    <lineage>
        <taxon>Eukaryota</taxon>
        <taxon>Fungi</taxon>
        <taxon>Dikarya</taxon>
        <taxon>Ascomycota</taxon>
        <taxon>Pezizomycotina</taxon>
        <taxon>Dothideomycetes</taxon>
        <taxon>Pleosporomycetidae</taxon>
        <taxon>Pleosporales</taxon>
        <taxon>Pleosporineae</taxon>
        <taxon>Didymellaceae</taxon>
        <taxon>Didymella</taxon>
    </lineage>
</organism>
<dbReference type="EMBL" id="ML979014">
    <property type="protein sequence ID" value="KAF1922820.1"/>
    <property type="molecule type" value="Genomic_DNA"/>
</dbReference>